<sequence>MNLSDFDIEGIVENINKALVNFNIQHEKYMLTLEKLCQKNCAKNGSADTVASNTENKTNELTNAGRPVKEKSKMKVKIKIAFLKIGVIDTIKNKFNAEVLVTTKWRKPEVDGKKKEVKLLSWEGQWTPSMVISNIVGEVKVTTSYNVIFDNSGRAVACETKKFVGHFFENMELYDFPFDKQDLTICASSEKTVDELELIEDENDPCVLNLKAFSAEQEWALNDNLNKWNKLSFDYIYQI</sequence>
<accession>T1ERA3</accession>
<evidence type="ECO:0000313" key="2">
    <source>
        <dbReference type="EMBL" id="ESO02053.1"/>
    </source>
</evidence>
<dbReference type="Gene3D" id="2.70.170.10">
    <property type="entry name" value="Neurotransmitter-gated ion-channel ligand-binding domain"/>
    <property type="match status" value="1"/>
</dbReference>
<reference evidence="3" key="3">
    <citation type="submission" date="2015-06" db="UniProtKB">
        <authorList>
            <consortium name="EnsemblMetazoa"/>
        </authorList>
    </citation>
    <scope>IDENTIFICATION</scope>
</reference>
<evidence type="ECO:0000259" key="1">
    <source>
        <dbReference type="Pfam" id="PF02931"/>
    </source>
</evidence>
<dbReference type="RefSeq" id="XP_009019461.1">
    <property type="nucleotide sequence ID" value="XM_009021213.1"/>
</dbReference>
<proteinExistence type="predicted"/>
<dbReference type="EnsemblMetazoa" id="HelroT161281">
    <property type="protein sequence ID" value="HelroP161281"/>
    <property type="gene ID" value="HelroG161281"/>
</dbReference>
<dbReference type="InterPro" id="IPR036734">
    <property type="entry name" value="Neur_chan_lig-bd_sf"/>
</dbReference>
<dbReference type="AlphaFoldDB" id="T1ERA3"/>
<reference evidence="2 4" key="2">
    <citation type="journal article" date="2013" name="Nature">
        <title>Insights into bilaterian evolution from three spiralian genomes.</title>
        <authorList>
            <person name="Simakov O."/>
            <person name="Marletaz F."/>
            <person name="Cho S.J."/>
            <person name="Edsinger-Gonzales E."/>
            <person name="Havlak P."/>
            <person name="Hellsten U."/>
            <person name="Kuo D.H."/>
            <person name="Larsson T."/>
            <person name="Lv J."/>
            <person name="Arendt D."/>
            <person name="Savage R."/>
            <person name="Osoegawa K."/>
            <person name="de Jong P."/>
            <person name="Grimwood J."/>
            <person name="Chapman J.A."/>
            <person name="Shapiro H."/>
            <person name="Aerts A."/>
            <person name="Otillar R.P."/>
            <person name="Terry A.Y."/>
            <person name="Boore J.L."/>
            <person name="Grigoriev I.V."/>
            <person name="Lindberg D.R."/>
            <person name="Seaver E.C."/>
            <person name="Weisblat D.A."/>
            <person name="Putnam N.H."/>
            <person name="Rokhsar D.S."/>
        </authorList>
    </citation>
    <scope>NUCLEOTIDE SEQUENCE</scope>
</reference>
<dbReference type="InParanoid" id="T1ERA3"/>
<dbReference type="CTD" id="20199103"/>
<dbReference type="SUPFAM" id="SSF63712">
    <property type="entry name" value="Nicotinic receptor ligand binding domain-like"/>
    <property type="match status" value="1"/>
</dbReference>
<dbReference type="EMBL" id="AMQM01000780">
    <property type="status" value="NOT_ANNOTATED_CDS"/>
    <property type="molecule type" value="Genomic_DNA"/>
</dbReference>
<dbReference type="GO" id="GO:0005230">
    <property type="term" value="F:extracellular ligand-gated monoatomic ion channel activity"/>
    <property type="evidence" value="ECO:0007669"/>
    <property type="project" value="InterPro"/>
</dbReference>
<evidence type="ECO:0000313" key="3">
    <source>
        <dbReference type="EnsemblMetazoa" id="HelroP161281"/>
    </source>
</evidence>
<protein>
    <recommendedName>
        <fullName evidence="1">Neurotransmitter-gated ion-channel ligand-binding domain-containing protein</fullName>
    </recommendedName>
</protein>
<dbReference type="Proteomes" id="UP000015101">
    <property type="component" value="Unassembled WGS sequence"/>
</dbReference>
<dbReference type="KEGG" id="hro:HELRODRAFT_161281"/>
<dbReference type="OrthoDB" id="203862at2759"/>
<organism evidence="3 4">
    <name type="scientific">Helobdella robusta</name>
    <name type="common">Californian leech</name>
    <dbReference type="NCBI Taxonomy" id="6412"/>
    <lineage>
        <taxon>Eukaryota</taxon>
        <taxon>Metazoa</taxon>
        <taxon>Spiralia</taxon>
        <taxon>Lophotrochozoa</taxon>
        <taxon>Annelida</taxon>
        <taxon>Clitellata</taxon>
        <taxon>Hirudinea</taxon>
        <taxon>Rhynchobdellida</taxon>
        <taxon>Glossiphoniidae</taxon>
        <taxon>Helobdella</taxon>
    </lineage>
</organism>
<feature type="domain" description="Neurotransmitter-gated ion-channel ligand-binding" evidence="1">
    <location>
        <begin position="62"/>
        <end position="223"/>
    </location>
</feature>
<gene>
    <name evidence="3" type="primary">20199103</name>
    <name evidence="2" type="ORF">HELRODRAFT_161281</name>
</gene>
<dbReference type="GO" id="GO:0016020">
    <property type="term" value="C:membrane"/>
    <property type="evidence" value="ECO:0007669"/>
    <property type="project" value="InterPro"/>
</dbReference>
<dbReference type="HOGENOM" id="CLU_1162253_0_0_1"/>
<dbReference type="GeneID" id="20199103"/>
<dbReference type="Pfam" id="PF02931">
    <property type="entry name" value="Neur_chan_LBD"/>
    <property type="match status" value="1"/>
</dbReference>
<dbReference type="EMBL" id="KB096742">
    <property type="protein sequence ID" value="ESO02053.1"/>
    <property type="molecule type" value="Genomic_DNA"/>
</dbReference>
<evidence type="ECO:0000313" key="4">
    <source>
        <dbReference type="Proteomes" id="UP000015101"/>
    </source>
</evidence>
<reference evidence="4" key="1">
    <citation type="submission" date="2012-12" db="EMBL/GenBank/DDBJ databases">
        <authorList>
            <person name="Hellsten U."/>
            <person name="Grimwood J."/>
            <person name="Chapman J.A."/>
            <person name="Shapiro H."/>
            <person name="Aerts A."/>
            <person name="Otillar R.P."/>
            <person name="Terry A.Y."/>
            <person name="Boore J.L."/>
            <person name="Simakov O."/>
            <person name="Marletaz F."/>
            <person name="Cho S.-J."/>
            <person name="Edsinger-Gonzales E."/>
            <person name="Havlak P."/>
            <person name="Kuo D.-H."/>
            <person name="Larsson T."/>
            <person name="Lv J."/>
            <person name="Arendt D."/>
            <person name="Savage R."/>
            <person name="Osoegawa K."/>
            <person name="de Jong P."/>
            <person name="Lindberg D.R."/>
            <person name="Seaver E.C."/>
            <person name="Weisblat D.A."/>
            <person name="Putnam N.H."/>
            <person name="Grigoriev I.V."/>
            <person name="Rokhsar D.S."/>
        </authorList>
    </citation>
    <scope>NUCLEOTIDE SEQUENCE</scope>
</reference>
<name>T1ERA3_HELRO</name>
<dbReference type="InterPro" id="IPR006202">
    <property type="entry name" value="Neur_chan_lig-bd"/>
</dbReference>
<dbReference type="OMA" id="QEWALND"/>
<keyword evidence="4" id="KW-1185">Reference proteome</keyword>